<keyword evidence="2" id="KW-0732">Signal</keyword>
<dbReference type="PANTHER" id="PTHR36812">
    <property type="entry name" value="NEUROFILAMENT TRIPLET M PROTEIN-LIKE PROTEIN"/>
    <property type="match status" value="1"/>
</dbReference>
<feature type="region of interest" description="Disordered" evidence="1">
    <location>
        <begin position="415"/>
        <end position="595"/>
    </location>
</feature>
<evidence type="ECO:0000256" key="2">
    <source>
        <dbReference type="SAM" id="SignalP"/>
    </source>
</evidence>
<feature type="compositionally biased region" description="Low complexity" evidence="1">
    <location>
        <begin position="33"/>
        <end position="52"/>
    </location>
</feature>
<evidence type="ECO:0000313" key="3">
    <source>
        <dbReference type="EMBL" id="CEM09440.1"/>
    </source>
</evidence>
<feature type="signal peptide" evidence="2">
    <location>
        <begin position="1"/>
        <end position="29"/>
    </location>
</feature>
<evidence type="ECO:0000256" key="1">
    <source>
        <dbReference type="SAM" id="MobiDB-lite"/>
    </source>
</evidence>
<gene>
    <name evidence="3" type="ORF">Cvel_3003</name>
</gene>
<feature type="region of interest" description="Disordered" evidence="1">
    <location>
        <begin position="637"/>
        <end position="696"/>
    </location>
</feature>
<dbReference type="EMBL" id="CDMZ01000220">
    <property type="protein sequence ID" value="CEM09440.1"/>
    <property type="molecule type" value="Genomic_DNA"/>
</dbReference>
<dbReference type="AlphaFoldDB" id="A0A0G4FAE0"/>
<dbReference type="VEuPathDB" id="CryptoDB:Cvel_3003"/>
<reference evidence="3" key="1">
    <citation type="submission" date="2014-11" db="EMBL/GenBank/DDBJ databases">
        <authorList>
            <person name="Otto D Thomas"/>
            <person name="Naeem Raeece"/>
        </authorList>
    </citation>
    <scope>NUCLEOTIDE SEQUENCE</scope>
</reference>
<proteinExistence type="predicted"/>
<sequence>MTRHFSVSFRTLFCLSVLCCALLSRDAQGFLTSPLRSSGPSRSSGRTLPSPLFRKSPTGGGVSFTTNRPSTERARVPGSSLSAAATPSAVFQRKSEIVPSFCWLVTATACAATVYLNNYRGFGPVKAAGAFGLLSALQLSPEYARFAFAGCMAGMSSPNCVPDWRFGGFLGVMTANILMVFNALGLLKGVGGRLGAAAVTGCVIGTSLLSRLPTGCSAVGLMNSEICSRLFTVEGVKEAVVSQPEVLGATLAGAVAVRAFLAAFKKIDPLMRKEWAVASTSLTALIANEVAPLLGPAAIAGGFVGMSSEKLISNFVGLPIAALGAGVVQLGGAGLVQGVGGRLGAAAALSVVCTRLLFFRSLGALLSLVRSAKPDSAVEVMERGNKDTSSASFVKVNGVHRKGADSGTSVVVVEKEKVGGSEKQKQTQQGDRNATTATEGIEGVGEGERLKEEEEKRKSEEEEDGRKRKEEEERKKRDEDEKKRKEEEERKKREEDERKRKEEEERKKREEDERKKKEEERRKREEDERKRKEEEEGKKREEDERKRKEEEERTKREEEKRKKKEEEEKRVQEEKEEQERKFSEKTDTRSAAGVFSPLQSILLQPRALKQSADGLFKSPAQMSVNERWRLLSGLVSGAVSPERILPPTPKEKATAEAQASSSSVKSGAEEEAPSEAAGSKPPSRAPPSYTSPLVNMSYNERMRLLTKMLQ</sequence>
<organism evidence="3">
    <name type="scientific">Chromera velia CCMP2878</name>
    <dbReference type="NCBI Taxonomy" id="1169474"/>
    <lineage>
        <taxon>Eukaryota</taxon>
        <taxon>Sar</taxon>
        <taxon>Alveolata</taxon>
        <taxon>Colpodellida</taxon>
        <taxon>Chromeraceae</taxon>
        <taxon>Chromera</taxon>
    </lineage>
</organism>
<dbReference type="PANTHER" id="PTHR36812:SF9">
    <property type="entry name" value="MYB-LIKE PROTEIN X ISOFORM X1"/>
    <property type="match status" value="1"/>
</dbReference>
<protein>
    <submittedName>
        <fullName evidence="3">Uncharacterized protein</fullName>
    </submittedName>
</protein>
<feature type="compositionally biased region" description="Basic and acidic residues" evidence="1">
    <location>
        <begin position="415"/>
        <end position="425"/>
    </location>
</feature>
<feature type="region of interest" description="Disordered" evidence="1">
    <location>
        <begin position="33"/>
        <end position="80"/>
    </location>
</feature>
<feature type="compositionally biased region" description="Polar residues" evidence="1">
    <location>
        <begin position="426"/>
        <end position="438"/>
    </location>
</feature>
<name>A0A0G4FAE0_9ALVE</name>
<accession>A0A0G4FAE0</accession>
<feature type="chain" id="PRO_5005188320" evidence="2">
    <location>
        <begin position="30"/>
        <end position="710"/>
    </location>
</feature>
<feature type="compositionally biased region" description="Basic and acidic residues" evidence="1">
    <location>
        <begin position="446"/>
        <end position="588"/>
    </location>
</feature>